<sequence>MRHDGGVPDSHASERIQPSEDITLAAIQPSDAGELLTVQRAAFASESIIYDDPAMPPMVQTLDELEAELQTAKGWVARANGRLVGAIRVREDDGLLLIGRIAIAPDMQGSGIGRALLEAAEEATDASVAELFTGSLSEANIRLYESCGYRESQRIDGDVYMRKQLS</sequence>
<dbReference type="InterPro" id="IPR016181">
    <property type="entry name" value="Acyl_CoA_acyltransferase"/>
</dbReference>
<evidence type="ECO:0000313" key="4">
    <source>
        <dbReference type="EMBL" id="SDG69955.1"/>
    </source>
</evidence>
<dbReference type="PANTHER" id="PTHR43877:SF2">
    <property type="entry name" value="AMINOALKYLPHOSPHONATE N-ACETYLTRANSFERASE-RELATED"/>
    <property type="match status" value="1"/>
</dbReference>
<reference evidence="4 5" key="1">
    <citation type="submission" date="2016-10" db="EMBL/GenBank/DDBJ databases">
        <authorList>
            <person name="de Groot N.N."/>
        </authorList>
    </citation>
    <scope>NUCLEOTIDE SEQUENCE [LARGE SCALE GENOMIC DNA]</scope>
    <source>
        <strain evidence="4 5">DSM 23142</strain>
    </source>
</reference>
<accession>A0A1G7WD50</accession>
<proteinExistence type="predicted"/>
<dbReference type="PANTHER" id="PTHR43877">
    <property type="entry name" value="AMINOALKYLPHOSPHONATE N-ACETYLTRANSFERASE-RELATED-RELATED"/>
    <property type="match status" value="1"/>
</dbReference>
<feature type="domain" description="N-acetyltransferase" evidence="3">
    <location>
        <begin position="22"/>
        <end position="166"/>
    </location>
</feature>
<dbReference type="STRING" id="370764.SAMN04489810_1034"/>
<evidence type="ECO:0000259" key="3">
    <source>
        <dbReference type="PROSITE" id="PS51186"/>
    </source>
</evidence>
<dbReference type="Pfam" id="PF13508">
    <property type="entry name" value="Acetyltransf_7"/>
    <property type="match status" value="1"/>
</dbReference>
<dbReference type="GO" id="GO:0016747">
    <property type="term" value="F:acyltransferase activity, transferring groups other than amino-acyl groups"/>
    <property type="evidence" value="ECO:0007669"/>
    <property type="project" value="InterPro"/>
</dbReference>
<dbReference type="OrthoDB" id="4322031at2"/>
<dbReference type="SUPFAM" id="SSF55729">
    <property type="entry name" value="Acyl-CoA N-acyltransferases (Nat)"/>
    <property type="match status" value="1"/>
</dbReference>
<organism evidence="4 5">
    <name type="scientific">Microbacterium pygmaeum</name>
    <dbReference type="NCBI Taxonomy" id="370764"/>
    <lineage>
        <taxon>Bacteria</taxon>
        <taxon>Bacillati</taxon>
        <taxon>Actinomycetota</taxon>
        <taxon>Actinomycetes</taxon>
        <taxon>Micrococcales</taxon>
        <taxon>Microbacteriaceae</taxon>
        <taxon>Microbacterium</taxon>
    </lineage>
</organism>
<evidence type="ECO:0000256" key="2">
    <source>
        <dbReference type="ARBA" id="ARBA00023315"/>
    </source>
</evidence>
<keyword evidence="1 4" id="KW-0808">Transferase</keyword>
<gene>
    <name evidence="4" type="ORF">SAMN04489810_1034</name>
</gene>
<dbReference type="EMBL" id="LT629692">
    <property type="protein sequence ID" value="SDG69955.1"/>
    <property type="molecule type" value="Genomic_DNA"/>
</dbReference>
<evidence type="ECO:0000256" key="1">
    <source>
        <dbReference type="ARBA" id="ARBA00022679"/>
    </source>
</evidence>
<dbReference type="Gene3D" id="3.40.630.30">
    <property type="match status" value="1"/>
</dbReference>
<dbReference type="InterPro" id="IPR000182">
    <property type="entry name" value="GNAT_dom"/>
</dbReference>
<keyword evidence="2" id="KW-0012">Acyltransferase</keyword>
<keyword evidence="5" id="KW-1185">Reference proteome</keyword>
<dbReference type="InterPro" id="IPR050832">
    <property type="entry name" value="Bact_Acetyltransf"/>
</dbReference>
<dbReference type="CDD" id="cd04301">
    <property type="entry name" value="NAT_SF"/>
    <property type="match status" value="1"/>
</dbReference>
<dbReference type="PROSITE" id="PS51186">
    <property type="entry name" value="GNAT"/>
    <property type="match status" value="1"/>
</dbReference>
<protein>
    <submittedName>
        <fullName evidence="4">Acetyltransferase (GNAT) family protein</fullName>
    </submittedName>
</protein>
<name>A0A1G7WD50_9MICO</name>
<evidence type="ECO:0000313" key="5">
    <source>
        <dbReference type="Proteomes" id="UP000199009"/>
    </source>
</evidence>
<dbReference type="AlphaFoldDB" id="A0A1G7WD50"/>
<dbReference type="Proteomes" id="UP000199009">
    <property type="component" value="Chromosome I"/>
</dbReference>